<reference evidence="8" key="1">
    <citation type="submission" date="2020-06" db="EMBL/GenBank/DDBJ databases">
        <authorList>
            <consortium name="Plant Systems Biology data submission"/>
        </authorList>
    </citation>
    <scope>NUCLEOTIDE SEQUENCE</scope>
    <source>
        <strain evidence="8">D6</strain>
    </source>
</reference>
<keyword evidence="9" id="KW-1185">Reference proteome</keyword>
<dbReference type="Proteomes" id="UP001153069">
    <property type="component" value="Unassembled WGS sequence"/>
</dbReference>
<accession>A0A9N8H679</accession>
<evidence type="ECO:0000256" key="6">
    <source>
        <dbReference type="SAM" id="MobiDB-lite"/>
    </source>
</evidence>
<dbReference type="Gene3D" id="2.40.30.10">
    <property type="entry name" value="Translation factors"/>
    <property type="match status" value="1"/>
</dbReference>
<proteinExistence type="predicted"/>
<dbReference type="PANTHER" id="PTHR19370:SF185">
    <property type="entry name" value="NADH-CYTOCHROME B5 REDUCTASE"/>
    <property type="match status" value="1"/>
</dbReference>
<dbReference type="GO" id="GO:0016491">
    <property type="term" value="F:oxidoreductase activity"/>
    <property type="evidence" value="ECO:0007669"/>
    <property type="project" value="UniProtKB-KW"/>
</dbReference>
<feature type="binding site" evidence="5">
    <location>
        <position position="108"/>
    </location>
    <ligand>
        <name>FAD</name>
        <dbReference type="ChEBI" id="CHEBI:57692"/>
    </ligand>
</feature>
<dbReference type="GO" id="GO:0005739">
    <property type="term" value="C:mitochondrion"/>
    <property type="evidence" value="ECO:0007669"/>
    <property type="project" value="TreeGrafter"/>
</dbReference>
<dbReference type="Gene3D" id="3.40.50.80">
    <property type="entry name" value="Nucleotide-binding domain of ferredoxin-NADP reductase (FNR) module"/>
    <property type="match status" value="1"/>
</dbReference>
<feature type="binding site" evidence="5">
    <location>
        <position position="136"/>
    </location>
    <ligand>
        <name>FAD</name>
        <dbReference type="ChEBI" id="CHEBI:57692"/>
    </ligand>
</feature>
<dbReference type="GO" id="GO:0071949">
    <property type="term" value="F:FAD binding"/>
    <property type="evidence" value="ECO:0007669"/>
    <property type="project" value="TreeGrafter"/>
</dbReference>
<dbReference type="PANTHER" id="PTHR19370">
    <property type="entry name" value="NADH-CYTOCHROME B5 REDUCTASE"/>
    <property type="match status" value="1"/>
</dbReference>
<dbReference type="InterPro" id="IPR017938">
    <property type="entry name" value="Riboflavin_synthase-like_b-brl"/>
</dbReference>
<keyword evidence="2 5" id="KW-0285">Flavoprotein</keyword>
<evidence type="ECO:0000313" key="8">
    <source>
        <dbReference type="EMBL" id="CAB9500800.1"/>
    </source>
</evidence>
<dbReference type="EMBL" id="CAICTM010000091">
    <property type="protein sequence ID" value="CAB9500800.1"/>
    <property type="molecule type" value="Genomic_DNA"/>
</dbReference>
<evidence type="ECO:0000256" key="5">
    <source>
        <dbReference type="PIRSR" id="PIRSR601834-1"/>
    </source>
</evidence>
<evidence type="ECO:0000256" key="3">
    <source>
        <dbReference type="ARBA" id="ARBA00022827"/>
    </source>
</evidence>
<feature type="binding site" evidence="5">
    <location>
        <position position="128"/>
    </location>
    <ligand>
        <name>FAD</name>
        <dbReference type="ChEBI" id="CHEBI:57692"/>
    </ligand>
</feature>
<comment type="caution">
    <text evidence="8">The sequence shown here is derived from an EMBL/GenBank/DDBJ whole genome shotgun (WGS) entry which is preliminary data.</text>
</comment>
<evidence type="ECO:0000256" key="1">
    <source>
        <dbReference type="ARBA" id="ARBA00001974"/>
    </source>
</evidence>
<comment type="cofactor">
    <cofactor evidence="1 5">
        <name>FAD</name>
        <dbReference type="ChEBI" id="CHEBI:57692"/>
    </cofactor>
</comment>
<dbReference type="InterPro" id="IPR001433">
    <property type="entry name" value="OxRdtase_FAD/NAD-bd"/>
</dbReference>
<feature type="region of interest" description="Disordered" evidence="6">
    <location>
        <begin position="1"/>
        <end position="35"/>
    </location>
</feature>
<name>A0A9N8H679_9STRA</name>
<feature type="domain" description="Oxidoreductase FAD/NAD(P)-binding" evidence="7">
    <location>
        <begin position="168"/>
        <end position="274"/>
    </location>
</feature>
<evidence type="ECO:0000256" key="4">
    <source>
        <dbReference type="ARBA" id="ARBA00023002"/>
    </source>
</evidence>
<keyword evidence="3 5" id="KW-0274">FAD</keyword>
<dbReference type="InterPro" id="IPR039261">
    <property type="entry name" value="FNR_nucleotide-bd"/>
</dbReference>
<dbReference type="AlphaFoldDB" id="A0A9N8H679"/>
<dbReference type="SUPFAM" id="SSF52343">
    <property type="entry name" value="Ferredoxin reductase-like, C-terminal NADP-linked domain"/>
    <property type="match status" value="1"/>
</dbReference>
<feature type="compositionally biased region" description="Acidic residues" evidence="6">
    <location>
        <begin position="12"/>
        <end position="21"/>
    </location>
</feature>
<dbReference type="OrthoDB" id="432299at2759"/>
<sequence length="307" mass="34815">MSSASKKRKSDEEDTPEEEEGRTEKKKSKKDKKKKEKHFWKGWPTKLIRKVTLVNEAEDRLPVHTLTFEIPTPATSSSSTTTSEDKMIPHTSVCMELGDVVKMVIPGYKPKSYSMCRKTDQEFDLTLKVYPDGRASGYLDRLAVGDTVGSFGLRKNKQHNPGAFVGIICFGVGITEGLPVARAQLALEDGTTKVVLLWASRTTADTFWKDSIQQLQEQYPNKFQMVHILSREEKEECLHGRINPQILGQVFRPDDKAQARFVSVGTKEMMKQTDQMLLQLGYTFPQNLLLPKQQEETKEGGKQEEED</sequence>
<feature type="binding site" evidence="5">
    <location>
        <position position="175"/>
    </location>
    <ligand>
        <name>FAD</name>
        <dbReference type="ChEBI" id="CHEBI:57692"/>
    </ligand>
</feature>
<dbReference type="SUPFAM" id="SSF63380">
    <property type="entry name" value="Riboflavin synthase domain-like"/>
    <property type="match status" value="1"/>
</dbReference>
<evidence type="ECO:0000313" key="9">
    <source>
        <dbReference type="Proteomes" id="UP001153069"/>
    </source>
</evidence>
<dbReference type="InterPro" id="IPR001834">
    <property type="entry name" value="CBR-like"/>
</dbReference>
<evidence type="ECO:0000256" key="2">
    <source>
        <dbReference type="ARBA" id="ARBA00022630"/>
    </source>
</evidence>
<evidence type="ECO:0000259" key="7">
    <source>
        <dbReference type="Pfam" id="PF00175"/>
    </source>
</evidence>
<organism evidence="8 9">
    <name type="scientific">Seminavis robusta</name>
    <dbReference type="NCBI Taxonomy" id="568900"/>
    <lineage>
        <taxon>Eukaryota</taxon>
        <taxon>Sar</taxon>
        <taxon>Stramenopiles</taxon>
        <taxon>Ochrophyta</taxon>
        <taxon>Bacillariophyta</taxon>
        <taxon>Bacillariophyceae</taxon>
        <taxon>Bacillariophycidae</taxon>
        <taxon>Naviculales</taxon>
        <taxon>Naviculaceae</taxon>
        <taxon>Seminavis</taxon>
    </lineage>
</organism>
<protein>
    <submittedName>
        <fullName evidence="8">B5 reductase 1</fullName>
    </submittedName>
</protein>
<keyword evidence="4" id="KW-0560">Oxidoreductase</keyword>
<dbReference type="Pfam" id="PF00175">
    <property type="entry name" value="NAD_binding_1"/>
    <property type="match status" value="1"/>
</dbReference>
<feature type="compositionally biased region" description="Basic residues" evidence="6">
    <location>
        <begin position="24"/>
        <end position="35"/>
    </location>
</feature>
<gene>
    <name evidence="8" type="ORF">SEMRO_92_G048140.1</name>
</gene>